<dbReference type="Pfam" id="PF02421">
    <property type="entry name" value="FeoB_N"/>
    <property type="match status" value="1"/>
</dbReference>
<protein>
    <submittedName>
        <fullName evidence="4">50S ribosome-binding GTPase</fullName>
    </submittedName>
</protein>
<dbReference type="GO" id="GO:0015093">
    <property type="term" value="F:ferrous iron transmembrane transporter activity"/>
    <property type="evidence" value="ECO:0007669"/>
    <property type="project" value="TreeGrafter"/>
</dbReference>
<evidence type="ECO:0000256" key="1">
    <source>
        <dbReference type="ARBA" id="ARBA00022741"/>
    </source>
</evidence>
<accession>A0A9X2MJI0</accession>
<keyword evidence="1" id="KW-0547">Nucleotide-binding</keyword>
<dbReference type="AlphaFoldDB" id="A0A9X2MJI0"/>
<dbReference type="GO" id="GO:0005886">
    <property type="term" value="C:plasma membrane"/>
    <property type="evidence" value="ECO:0007669"/>
    <property type="project" value="TreeGrafter"/>
</dbReference>
<organism evidence="4 5">
    <name type="scientific">Anaerosalibacter massiliensis</name>
    <dbReference type="NCBI Taxonomy" id="1347392"/>
    <lineage>
        <taxon>Bacteria</taxon>
        <taxon>Bacillati</taxon>
        <taxon>Bacillota</taxon>
        <taxon>Tissierellia</taxon>
        <taxon>Tissierellales</taxon>
        <taxon>Sporanaerobacteraceae</taxon>
        <taxon>Anaerosalibacter</taxon>
    </lineage>
</organism>
<evidence type="ECO:0000259" key="3">
    <source>
        <dbReference type="PROSITE" id="PS51711"/>
    </source>
</evidence>
<keyword evidence="2" id="KW-0342">GTP-binding</keyword>
<dbReference type="EMBL" id="JANJZL010000007">
    <property type="protein sequence ID" value="MCR2044663.1"/>
    <property type="molecule type" value="Genomic_DNA"/>
</dbReference>
<dbReference type="PROSITE" id="PS51711">
    <property type="entry name" value="G_FEOB"/>
    <property type="match status" value="1"/>
</dbReference>
<dbReference type="NCBIfam" id="TIGR00231">
    <property type="entry name" value="small_GTP"/>
    <property type="match status" value="1"/>
</dbReference>
<dbReference type="SUPFAM" id="SSF52540">
    <property type="entry name" value="P-loop containing nucleoside triphosphate hydrolases"/>
    <property type="match status" value="1"/>
</dbReference>
<dbReference type="Proteomes" id="UP001142078">
    <property type="component" value="Unassembled WGS sequence"/>
</dbReference>
<dbReference type="InterPro" id="IPR027417">
    <property type="entry name" value="P-loop_NTPase"/>
</dbReference>
<gene>
    <name evidence="4" type="ORF">NSA23_11155</name>
</gene>
<comment type="caution">
    <text evidence="4">The sequence shown here is derived from an EMBL/GenBank/DDBJ whole genome shotgun (WGS) entry which is preliminary data.</text>
</comment>
<dbReference type="InterPro" id="IPR006073">
    <property type="entry name" value="GTP-bd"/>
</dbReference>
<feature type="domain" description="FeoB-type G" evidence="3">
    <location>
        <begin position="27"/>
        <end position="189"/>
    </location>
</feature>
<proteinExistence type="predicted"/>
<dbReference type="Gene3D" id="3.40.50.300">
    <property type="entry name" value="P-loop containing nucleotide triphosphate hydrolases"/>
    <property type="match status" value="1"/>
</dbReference>
<dbReference type="RefSeq" id="WP_187116651.1">
    <property type="nucleotide sequence ID" value="NZ_CABKTM010000025.1"/>
</dbReference>
<dbReference type="InterPro" id="IPR005225">
    <property type="entry name" value="Small_GTP-bd"/>
</dbReference>
<keyword evidence="5" id="KW-1185">Reference proteome</keyword>
<evidence type="ECO:0000313" key="5">
    <source>
        <dbReference type="Proteomes" id="UP001142078"/>
    </source>
</evidence>
<dbReference type="InterPro" id="IPR050860">
    <property type="entry name" value="FeoB_GTPase"/>
</dbReference>
<name>A0A9X2MJI0_9FIRM</name>
<dbReference type="InterPro" id="IPR030389">
    <property type="entry name" value="G_FEOB_dom"/>
</dbReference>
<sequence length="190" mass="21538">MKSFNDVETLNNNESIIDEKVLERKEAEKIVLVGTPNVGKSVLFNRLTKSYVTVSNYPGTTVEVSRGKGIIGNKEYEIIDTPGMYSFMCITEEEKVTKRLLFKEKPDAVIHVIDAKNLERMLPLTFQLIESELPVLLVLNIMDEARRLGLKIDVRKLEEKLGIPVISTTAALNEGIDTLKERIDKYVNRV</sequence>
<dbReference type="PRINTS" id="PR00326">
    <property type="entry name" value="GTP1OBG"/>
</dbReference>
<dbReference type="CDD" id="cd01879">
    <property type="entry name" value="FeoB"/>
    <property type="match status" value="1"/>
</dbReference>
<evidence type="ECO:0000313" key="4">
    <source>
        <dbReference type="EMBL" id="MCR2044663.1"/>
    </source>
</evidence>
<dbReference type="PANTHER" id="PTHR43185">
    <property type="entry name" value="FERROUS IRON TRANSPORT PROTEIN B"/>
    <property type="match status" value="1"/>
</dbReference>
<dbReference type="PANTHER" id="PTHR43185:SF1">
    <property type="entry name" value="FE(2+) TRANSPORTER FEOB"/>
    <property type="match status" value="1"/>
</dbReference>
<evidence type="ECO:0000256" key="2">
    <source>
        <dbReference type="ARBA" id="ARBA00023134"/>
    </source>
</evidence>
<reference evidence="4" key="1">
    <citation type="submission" date="2022-07" db="EMBL/GenBank/DDBJ databases">
        <title>Enhanced cultured diversity of the mouse gut microbiota enables custom-made synthetic communities.</title>
        <authorList>
            <person name="Afrizal A."/>
        </authorList>
    </citation>
    <scope>NUCLEOTIDE SEQUENCE</scope>
    <source>
        <strain evidence="4">DSM 29482</strain>
    </source>
</reference>
<dbReference type="GO" id="GO:0005525">
    <property type="term" value="F:GTP binding"/>
    <property type="evidence" value="ECO:0007669"/>
    <property type="project" value="UniProtKB-KW"/>
</dbReference>